<dbReference type="AlphaFoldDB" id="A0A0D0AHG6"/>
<sequence length="186" mass="20819">MTDADEERAKTLKNSYFLHYHSQHRNLYRWLYNFAKNILLPRILLPQIVKFARVRCGKLSHDVQNACRRDIMMGLDHRTLAAHVSLTQLGSMRMGIKWGAHTFVCMYITFHLADTVAGRFGPEILVDTGNDFAATTLDGWETEASTGAGPVTLHLMVSVSTARSKLNCKSLPGFGSARITIQPVKA</sequence>
<keyword evidence="2" id="KW-1185">Reference proteome</keyword>
<proteinExistence type="predicted"/>
<dbReference type="OrthoDB" id="10423695at2759"/>
<evidence type="ECO:0000313" key="2">
    <source>
        <dbReference type="Proteomes" id="UP000054485"/>
    </source>
</evidence>
<dbReference type="EMBL" id="KN835443">
    <property type="protein sequence ID" value="KIK37559.1"/>
    <property type="molecule type" value="Genomic_DNA"/>
</dbReference>
<dbReference type="InParanoid" id="A0A0D0AHG6"/>
<name>A0A0D0AHG6_9AGAM</name>
<evidence type="ECO:0000313" key="1">
    <source>
        <dbReference type="EMBL" id="KIK37559.1"/>
    </source>
</evidence>
<dbReference type="HOGENOM" id="CLU_1455305_0_0_1"/>
<organism evidence="1 2">
    <name type="scientific">Suillus luteus UH-Slu-Lm8-n1</name>
    <dbReference type="NCBI Taxonomy" id="930992"/>
    <lineage>
        <taxon>Eukaryota</taxon>
        <taxon>Fungi</taxon>
        <taxon>Dikarya</taxon>
        <taxon>Basidiomycota</taxon>
        <taxon>Agaricomycotina</taxon>
        <taxon>Agaricomycetes</taxon>
        <taxon>Agaricomycetidae</taxon>
        <taxon>Boletales</taxon>
        <taxon>Suillineae</taxon>
        <taxon>Suillaceae</taxon>
        <taxon>Suillus</taxon>
    </lineage>
</organism>
<accession>A0A0D0AHG6</accession>
<protein>
    <submittedName>
        <fullName evidence="1">Uncharacterized protein</fullName>
    </submittedName>
</protein>
<dbReference type="Proteomes" id="UP000054485">
    <property type="component" value="Unassembled WGS sequence"/>
</dbReference>
<gene>
    <name evidence="1" type="ORF">CY34DRAFT_810206</name>
</gene>
<reference evidence="1 2" key="1">
    <citation type="submission" date="2014-04" db="EMBL/GenBank/DDBJ databases">
        <authorList>
            <consortium name="DOE Joint Genome Institute"/>
            <person name="Kuo A."/>
            <person name="Ruytinx J."/>
            <person name="Rineau F."/>
            <person name="Colpaert J."/>
            <person name="Kohler A."/>
            <person name="Nagy L.G."/>
            <person name="Floudas D."/>
            <person name="Copeland A."/>
            <person name="Barry K.W."/>
            <person name="Cichocki N."/>
            <person name="Veneault-Fourrey C."/>
            <person name="LaButti K."/>
            <person name="Lindquist E.A."/>
            <person name="Lipzen A."/>
            <person name="Lundell T."/>
            <person name="Morin E."/>
            <person name="Murat C."/>
            <person name="Sun H."/>
            <person name="Tunlid A."/>
            <person name="Henrissat B."/>
            <person name="Grigoriev I.V."/>
            <person name="Hibbett D.S."/>
            <person name="Martin F."/>
            <person name="Nordberg H.P."/>
            <person name="Cantor M.N."/>
            <person name="Hua S.X."/>
        </authorList>
    </citation>
    <scope>NUCLEOTIDE SEQUENCE [LARGE SCALE GENOMIC DNA]</scope>
    <source>
        <strain evidence="1 2">UH-Slu-Lm8-n1</strain>
    </source>
</reference>
<reference evidence="2" key="2">
    <citation type="submission" date="2015-01" db="EMBL/GenBank/DDBJ databases">
        <title>Evolutionary Origins and Diversification of the Mycorrhizal Mutualists.</title>
        <authorList>
            <consortium name="DOE Joint Genome Institute"/>
            <consortium name="Mycorrhizal Genomics Consortium"/>
            <person name="Kohler A."/>
            <person name="Kuo A."/>
            <person name="Nagy L.G."/>
            <person name="Floudas D."/>
            <person name="Copeland A."/>
            <person name="Barry K.W."/>
            <person name="Cichocki N."/>
            <person name="Veneault-Fourrey C."/>
            <person name="LaButti K."/>
            <person name="Lindquist E.A."/>
            <person name="Lipzen A."/>
            <person name="Lundell T."/>
            <person name="Morin E."/>
            <person name="Murat C."/>
            <person name="Riley R."/>
            <person name="Ohm R."/>
            <person name="Sun H."/>
            <person name="Tunlid A."/>
            <person name="Henrissat B."/>
            <person name="Grigoriev I.V."/>
            <person name="Hibbett D.S."/>
            <person name="Martin F."/>
        </authorList>
    </citation>
    <scope>NUCLEOTIDE SEQUENCE [LARGE SCALE GENOMIC DNA]</scope>
    <source>
        <strain evidence="2">UH-Slu-Lm8-n1</strain>
    </source>
</reference>